<evidence type="ECO:0000313" key="6">
    <source>
        <dbReference type="Proteomes" id="UP001412067"/>
    </source>
</evidence>
<feature type="region of interest" description="Disordered" evidence="3">
    <location>
        <begin position="262"/>
        <end position="281"/>
    </location>
</feature>
<evidence type="ECO:0000256" key="2">
    <source>
        <dbReference type="SAM" id="Coils"/>
    </source>
</evidence>
<comment type="caution">
    <text evidence="5">The sequence shown here is derived from an EMBL/GenBank/DDBJ whole genome shotgun (WGS) entry which is preliminary data.</text>
</comment>
<proteinExistence type="inferred from homology"/>
<dbReference type="InterPro" id="IPR007592">
    <property type="entry name" value="GEBP"/>
</dbReference>
<dbReference type="Proteomes" id="UP001412067">
    <property type="component" value="Unassembled WGS sequence"/>
</dbReference>
<feature type="coiled-coil region" evidence="2">
    <location>
        <begin position="176"/>
        <end position="203"/>
    </location>
</feature>
<feature type="compositionally biased region" description="Basic residues" evidence="3">
    <location>
        <begin position="271"/>
        <end position="281"/>
    </location>
</feature>
<evidence type="ECO:0000313" key="5">
    <source>
        <dbReference type="EMBL" id="KAK8960259.1"/>
    </source>
</evidence>
<keyword evidence="6" id="KW-1185">Reference proteome</keyword>
<organism evidence="5 6">
    <name type="scientific">Platanthera guangdongensis</name>
    <dbReference type="NCBI Taxonomy" id="2320717"/>
    <lineage>
        <taxon>Eukaryota</taxon>
        <taxon>Viridiplantae</taxon>
        <taxon>Streptophyta</taxon>
        <taxon>Embryophyta</taxon>
        <taxon>Tracheophyta</taxon>
        <taxon>Spermatophyta</taxon>
        <taxon>Magnoliopsida</taxon>
        <taxon>Liliopsida</taxon>
        <taxon>Asparagales</taxon>
        <taxon>Orchidaceae</taxon>
        <taxon>Orchidoideae</taxon>
        <taxon>Orchideae</taxon>
        <taxon>Orchidinae</taxon>
        <taxon>Platanthera</taxon>
    </lineage>
</organism>
<comment type="similarity">
    <text evidence="1">Belongs to the GeBP family.</text>
</comment>
<feature type="domain" description="Glabrous enhancer-binding protein-like DBD" evidence="4">
    <location>
        <begin position="132"/>
        <end position="229"/>
    </location>
</feature>
<dbReference type="EMBL" id="JBBWWR010000010">
    <property type="protein sequence ID" value="KAK8960259.1"/>
    <property type="molecule type" value="Genomic_DNA"/>
</dbReference>
<gene>
    <name evidence="5" type="ORF">KSP40_PGU015767</name>
</gene>
<dbReference type="PANTHER" id="PTHR31662">
    <property type="entry name" value="BNAANNG10740D PROTEIN-RELATED"/>
    <property type="match status" value="1"/>
</dbReference>
<sequence length="426" mass="47083">MPPFEEEEQDMFEEDDEHDDSEGDESDMEDYEDEDDEDEDEEEQFSEIPPQQHSQALLIPNEELNSSVALLNPNPIRASASAPTAPQNGSITAAPSSVGDVFNSPAGHIASAADESRLAASAASAEESRRLFQRLWTDEDEITILQGFLEFTTQRGTTHASHQYDTGPFYEQIKKQLQLEFNKNQLIEKLRRLKKKYRNVVNRMISGKEFTFKSAHEQATFEISRKIWSASIKRDRDSEDDEFTPNSASAIVEFDPGFIVGSAPDSALPKERRRSKSSRRRIWRTAEQEAAAAVVAAVSAATGVAVEVPIAAPPDPPLSTPIPSIIEETVKSCLSPLFKELLQSSMAVSQGGIMPGMGGFGIGGLLGMNPLPLGIGSMTVNPPSDEKWRNQNIMELEVYLKRIELMRDQIKLILEELKSSTPSAEG</sequence>
<name>A0ABR2M9H6_9ASPA</name>
<dbReference type="InterPro" id="IPR053932">
    <property type="entry name" value="GeBP-like_DBD"/>
</dbReference>
<feature type="region of interest" description="Disordered" evidence="3">
    <location>
        <begin position="1"/>
        <end position="54"/>
    </location>
</feature>
<evidence type="ECO:0000256" key="1">
    <source>
        <dbReference type="ARBA" id="ARBA00010820"/>
    </source>
</evidence>
<reference evidence="5 6" key="1">
    <citation type="journal article" date="2022" name="Nat. Plants">
        <title>Genomes of leafy and leafless Platanthera orchids illuminate the evolution of mycoheterotrophy.</title>
        <authorList>
            <person name="Li M.H."/>
            <person name="Liu K.W."/>
            <person name="Li Z."/>
            <person name="Lu H.C."/>
            <person name="Ye Q.L."/>
            <person name="Zhang D."/>
            <person name="Wang J.Y."/>
            <person name="Li Y.F."/>
            <person name="Zhong Z.M."/>
            <person name="Liu X."/>
            <person name="Yu X."/>
            <person name="Liu D.K."/>
            <person name="Tu X.D."/>
            <person name="Liu B."/>
            <person name="Hao Y."/>
            <person name="Liao X.Y."/>
            <person name="Jiang Y.T."/>
            <person name="Sun W.H."/>
            <person name="Chen J."/>
            <person name="Chen Y.Q."/>
            <person name="Ai Y."/>
            <person name="Zhai J.W."/>
            <person name="Wu S.S."/>
            <person name="Zhou Z."/>
            <person name="Hsiao Y.Y."/>
            <person name="Wu W.L."/>
            <person name="Chen Y.Y."/>
            <person name="Lin Y.F."/>
            <person name="Hsu J.L."/>
            <person name="Li C.Y."/>
            <person name="Wang Z.W."/>
            <person name="Zhao X."/>
            <person name="Zhong W.Y."/>
            <person name="Ma X.K."/>
            <person name="Ma L."/>
            <person name="Huang J."/>
            <person name="Chen G.Z."/>
            <person name="Huang M.Z."/>
            <person name="Huang L."/>
            <person name="Peng D.H."/>
            <person name="Luo Y.B."/>
            <person name="Zou S.Q."/>
            <person name="Chen S.P."/>
            <person name="Lan S."/>
            <person name="Tsai W.C."/>
            <person name="Van de Peer Y."/>
            <person name="Liu Z.J."/>
        </authorList>
    </citation>
    <scope>NUCLEOTIDE SEQUENCE [LARGE SCALE GENOMIC DNA]</scope>
    <source>
        <strain evidence="5">Lor288</strain>
    </source>
</reference>
<dbReference type="Pfam" id="PF04504">
    <property type="entry name" value="GeBP-like_DBD"/>
    <property type="match status" value="1"/>
</dbReference>
<protein>
    <submittedName>
        <fullName evidence="5">Mediator-associated protein 1</fullName>
    </submittedName>
</protein>
<feature type="compositionally biased region" description="Acidic residues" evidence="3">
    <location>
        <begin position="1"/>
        <end position="45"/>
    </location>
</feature>
<keyword evidence="2" id="KW-0175">Coiled coil</keyword>
<accession>A0ABR2M9H6</accession>
<dbReference type="PANTHER" id="PTHR31662:SF1">
    <property type="entry name" value="OS01G0249900 PROTEIN"/>
    <property type="match status" value="1"/>
</dbReference>
<evidence type="ECO:0000259" key="4">
    <source>
        <dbReference type="Pfam" id="PF04504"/>
    </source>
</evidence>
<evidence type="ECO:0000256" key="3">
    <source>
        <dbReference type="SAM" id="MobiDB-lite"/>
    </source>
</evidence>